<dbReference type="GO" id="GO:0003924">
    <property type="term" value="F:GTPase activity"/>
    <property type="evidence" value="ECO:0007669"/>
    <property type="project" value="InterPro"/>
</dbReference>
<dbReference type="SMART" id="SM00382">
    <property type="entry name" value="AAA"/>
    <property type="match status" value="1"/>
</dbReference>
<accession>A0A8A4TWA0</accession>
<dbReference type="InterPro" id="IPR005129">
    <property type="entry name" value="GTPase_ArgK"/>
</dbReference>
<dbReference type="PANTHER" id="PTHR23408">
    <property type="entry name" value="METHYLMALONYL-COA MUTASE"/>
    <property type="match status" value="1"/>
</dbReference>
<dbReference type="GO" id="GO:0005737">
    <property type="term" value="C:cytoplasm"/>
    <property type="evidence" value="ECO:0007669"/>
    <property type="project" value="TreeGrafter"/>
</dbReference>
<proteinExistence type="inferred from homology"/>
<evidence type="ECO:0000313" key="3">
    <source>
        <dbReference type="EMBL" id="QTD53242.1"/>
    </source>
</evidence>
<keyword evidence="4" id="KW-1185">Reference proteome</keyword>
<dbReference type="NCBIfam" id="TIGR00750">
    <property type="entry name" value="lao"/>
    <property type="match status" value="1"/>
</dbReference>
<evidence type="ECO:0000256" key="1">
    <source>
        <dbReference type="ARBA" id="ARBA00009625"/>
    </source>
</evidence>
<dbReference type="GO" id="GO:0005525">
    <property type="term" value="F:GTP binding"/>
    <property type="evidence" value="ECO:0007669"/>
    <property type="project" value="InterPro"/>
</dbReference>
<gene>
    <name evidence="3" type="primary">meaB</name>
    <name evidence="3" type="ORF">J3U87_12365</name>
</gene>
<keyword evidence="3" id="KW-0378">Hydrolase</keyword>
<evidence type="ECO:0000313" key="4">
    <source>
        <dbReference type="Proteomes" id="UP000663929"/>
    </source>
</evidence>
<name>A0A8A4TWA0_SULCO</name>
<dbReference type="PANTHER" id="PTHR23408:SF3">
    <property type="entry name" value="METHYLMALONIC ACIDURIA TYPE A PROTEIN, MITOCHONDRIAL"/>
    <property type="match status" value="1"/>
</dbReference>
<comment type="similarity">
    <text evidence="1">Belongs to the SIMIBI class G3E GTPase family. ArgK/MeaB subfamily.</text>
</comment>
<dbReference type="RefSeq" id="WP_237383342.1">
    <property type="nucleotide sequence ID" value="NZ_CP071793.1"/>
</dbReference>
<dbReference type="Pfam" id="PF03308">
    <property type="entry name" value="MeaB"/>
    <property type="match status" value="1"/>
</dbReference>
<reference evidence="3" key="1">
    <citation type="submission" date="2021-03" db="EMBL/GenBank/DDBJ databases">
        <title>Acanthopleuribacteraceae sp. M133.</title>
        <authorList>
            <person name="Wang G."/>
        </authorList>
    </citation>
    <scope>NUCLEOTIDE SEQUENCE</scope>
    <source>
        <strain evidence="3">M133</strain>
    </source>
</reference>
<evidence type="ECO:0000259" key="2">
    <source>
        <dbReference type="SMART" id="SM00382"/>
    </source>
</evidence>
<protein>
    <submittedName>
        <fullName evidence="3">Methylmalonyl Co-A mutase-associated GTPase MeaB</fullName>
        <ecNumber evidence="3">3.6.5.-</ecNumber>
    </submittedName>
</protein>
<sequence>MKQSTTFEPPPISEATASLEAGVLAGKRRALAKAITLIENTRADRRAEANGLVSRILPHTGKAIRVGISGVPGVGKSTFIEALGLFLVKTGLKVAVLAVDPSSRISGGSILGDKVRMEYLARETNAFIRPSPSAGTLGGVARRTRESMLLCEAAGYDVILIETVGVGQSEIAVSEMVDFFLVLLLPNAGDEIQGIKKGIIEMADGLVVHKADSGNEDQATQAQRHYRNAVNLVRAKRKDWRAPVLRASSTEGHGIDKVWDMVSRHRRLLCERNQLESMRSAQMQRWFQTALEEELLDRFHEDPRIRERLADLQARMRARRLSPHHAAEHLVDLFLS</sequence>
<dbReference type="EC" id="3.6.5.-" evidence="3"/>
<dbReference type="SUPFAM" id="SSF52540">
    <property type="entry name" value="P-loop containing nucleoside triphosphate hydrolases"/>
    <property type="match status" value="1"/>
</dbReference>
<feature type="domain" description="AAA+ ATPase" evidence="2">
    <location>
        <begin position="62"/>
        <end position="213"/>
    </location>
</feature>
<dbReference type="EMBL" id="CP071793">
    <property type="protein sequence ID" value="QTD53242.1"/>
    <property type="molecule type" value="Genomic_DNA"/>
</dbReference>
<organism evidence="3 4">
    <name type="scientific">Sulfidibacter corallicola</name>
    <dbReference type="NCBI Taxonomy" id="2818388"/>
    <lineage>
        <taxon>Bacteria</taxon>
        <taxon>Pseudomonadati</taxon>
        <taxon>Acidobacteriota</taxon>
        <taxon>Holophagae</taxon>
        <taxon>Acanthopleuribacterales</taxon>
        <taxon>Acanthopleuribacteraceae</taxon>
        <taxon>Sulfidibacter</taxon>
    </lineage>
</organism>
<dbReference type="NCBIfam" id="NF006958">
    <property type="entry name" value="PRK09435.1"/>
    <property type="match status" value="1"/>
</dbReference>
<dbReference type="AlphaFoldDB" id="A0A8A4TWA0"/>
<dbReference type="CDD" id="cd03114">
    <property type="entry name" value="MMAA-like"/>
    <property type="match status" value="1"/>
</dbReference>
<dbReference type="InterPro" id="IPR003593">
    <property type="entry name" value="AAA+_ATPase"/>
</dbReference>
<dbReference type="KEGG" id="scor:J3U87_12365"/>
<dbReference type="InterPro" id="IPR027417">
    <property type="entry name" value="P-loop_NTPase"/>
</dbReference>
<dbReference type="Gene3D" id="1.20.5.170">
    <property type="match status" value="1"/>
</dbReference>
<dbReference type="Gene3D" id="3.40.50.300">
    <property type="entry name" value="P-loop containing nucleotide triphosphate hydrolases"/>
    <property type="match status" value="1"/>
</dbReference>
<dbReference type="Proteomes" id="UP000663929">
    <property type="component" value="Chromosome"/>
</dbReference>
<dbReference type="Gene3D" id="1.10.287.130">
    <property type="match status" value="1"/>
</dbReference>